<organism evidence="18 19">
    <name type="scientific">Nesterenkonia salmonea</name>
    <dbReference type="NCBI Taxonomy" id="1804987"/>
    <lineage>
        <taxon>Bacteria</taxon>
        <taxon>Bacillati</taxon>
        <taxon>Actinomycetota</taxon>
        <taxon>Actinomycetes</taxon>
        <taxon>Micrococcales</taxon>
        <taxon>Micrococcaceae</taxon>
        <taxon>Nesterenkonia</taxon>
    </lineage>
</organism>
<evidence type="ECO:0000259" key="16">
    <source>
        <dbReference type="Pfam" id="PF02875"/>
    </source>
</evidence>
<evidence type="ECO:0000313" key="18">
    <source>
        <dbReference type="EMBL" id="TLP98358.1"/>
    </source>
</evidence>
<keyword evidence="8 14" id="KW-0067">ATP-binding</keyword>
<dbReference type="GO" id="GO:0071555">
    <property type="term" value="P:cell wall organization"/>
    <property type="evidence" value="ECO:0007669"/>
    <property type="project" value="UniProtKB-KW"/>
</dbReference>
<reference evidence="18 19" key="1">
    <citation type="submission" date="2019-05" db="EMBL/GenBank/DDBJ databases">
        <title>Nesterenkonia sp. GY074 isolated from the Southern Atlantic Ocean.</title>
        <authorList>
            <person name="Zhang G."/>
        </authorList>
    </citation>
    <scope>NUCLEOTIDE SEQUENCE [LARGE SCALE GENOMIC DNA]</scope>
    <source>
        <strain evidence="18 19">GY074</strain>
    </source>
</reference>
<dbReference type="InterPro" id="IPR004101">
    <property type="entry name" value="Mur_ligase_C"/>
</dbReference>
<gene>
    <name evidence="14" type="primary">murC</name>
    <name evidence="18" type="ORF">FEF26_05095</name>
</gene>
<evidence type="ECO:0000256" key="6">
    <source>
        <dbReference type="ARBA" id="ARBA00022618"/>
    </source>
</evidence>
<dbReference type="GO" id="GO:0051301">
    <property type="term" value="P:cell division"/>
    <property type="evidence" value="ECO:0007669"/>
    <property type="project" value="UniProtKB-KW"/>
</dbReference>
<keyword evidence="12 14" id="KW-0961">Cell wall biogenesis/degradation</keyword>
<dbReference type="Gene3D" id="3.90.190.20">
    <property type="entry name" value="Mur ligase, C-terminal domain"/>
    <property type="match status" value="1"/>
</dbReference>
<dbReference type="InterPro" id="IPR036615">
    <property type="entry name" value="Mur_ligase_C_dom_sf"/>
</dbReference>
<evidence type="ECO:0000256" key="3">
    <source>
        <dbReference type="ARBA" id="ARBA00012211"/>
    </source>
</evidence>
<dbReference type="GO" id="GO:0009252">
    <property type="term" value="P:peptidoglycan biosynthetic process"/>
    <property type="evidence" value="ECO:0007669"/>
    <property type="project" value="UniProtKB-UniRule"/>
</dbReference>
<dbReference type="Proteomes" id="UP000310458">
    <property type="component" value="Unassembled WGS sequence"/>
</dbReference>
<comment type="similarity">
    <text evidence="14">Belongs to the MurCDEF family.</text>
</comment>
<dbReference type="UniPathway" id="UPA00219"/>
<evidence type="ECO:0000256" key="1">
    <source>
        <dbReference type="ARBA" id="ARBA00004496"/>
    </source>
</evidence>
<evidence type="ECO:0000256" key="14">
    <source>
        <dbReference type="HAMAP-Rule" id="MF_00046"/>
    </source>
</evidence>
<feature type="domain" description="Mur ligase N-terminal catalytic" evidence="15">
    <location>
        <begin position="9"/>
        <end position="114"/>
    </location>
</feature>
<evidence type="ECO:0000313" key="19">
    <source>
        <dbReference type="Proteomes" id="UP000310458"/>
    </source>
</evidence>
<keyword evidence="10 14" id="KW-0573">Peptidoglycan synthesis</keyword>
<keyword evidence="19" id="KW-1185">Reference proteome</keyword>
<evidence type="ECO:0000256" key="11">
    <source>
        <dbReference type="ARBA" id="ARBA00023306"/>
    </source>
</evidence>
<keyword evidence="7 14" id="KW-0547">Nucleotide-binding</keyword>
<dbReference type="AlphaFoldDB" id="A0A5R9BCL6"/>
<keyword evidence="11 14" id="KW-0131">Cell cycle</keyword>
<evidence type="ECO:0000256" key="7">
    <source>
        <dbReference type="ARBA" id="ARBA00022741"/>
    </source>
</evidence>
<dbReference type="Pfam" id="PF01225">
    <property type="entry name" value="Mur_ligase"/>
    <property type="match status" value="1"/>
</dbReference>
<keyword evidence="5 14" id="KW-0436">Ligase</keyword>
<dbReference type="SUPFAM" id="SSF53623">
    <property type="entry name" value="MurD-like peptide ligases, catalytic domain"/>
    <property type="match status" value="1"/>
</dbReference>
<dbReference type="InterPro" id="IPR050061">
    <property type="entry name" value="MurCDEF_pg_biosynth"/>
</dbReference>
<evidence type="ECO:0000256" key="2">
    <source>
        <dbReference type="ARBA" id="ARBA00004752"/>
    </source>
</evidence>
<dbReference type="Pfam" id="PF02875">
    <property type="entry name" value="Mur_ligase_C"/>
    <property type="match status" value="1"/>
</dbReference>
<dbReference type="PANTHER" id="PTHR43445:SF3">
    <property type="entry name" value="UDP-N-ACETYLMURAMATE--L-ALANINE LIGASE"/>
    <property type="match status" value="1"/>
</dbReference>
<evidence type="ECO:0000256" key="9">
    <source>
        <dbReference type="ARBA" id="ARBA00022960"/>
    </source>
</evidence>
<evidence type="ECO:0000256" key="5">
    <source>
        <dbReference type="ARBA" id="ARBA00022598"/>
    </source>
</evidence>
<comment type="pathway">
    <text evidence="2 14">Cell wall biogenesis; peptidoglycan biosynthesis.</text>
</comment>
<evidence type="ECO:0000256" key="4">
    <source>
        <dbReference type="ARBA" id="ARBA00022490"/>
    </source>
</evidence>
<evidence type="ECO:0000256" key="8">
    <source>
        <dbReference type="ARBA" id="ARBA00022840"/>
    </source>
</evidence>
<name>A0A5R9BCL6_9MICC</name>
<dbReference type="GO" id="GO:0005524">
    <property type="term" value="F:ATP binding"/>
    <property type="evidence" value="ECO:0007669"/>
    <property type="project" value="UniProtKB-UniRule"/>
</dbReference>
<feature type="binding site" evidence="14">
    <location>
        <begin position="121"/>
        <end position="127"/>
    </location>
    <ligand>
        <name>ATP</name>
        <dbReference type="ChEBI" id="CHEBI:30616"/>
    </ligand>
</feature>
<evidence type="ECO:0000256" key="13">
    <source>
        <dbReference type="ARBA" id="ARBA00047833"/>
    </source>
</evidence>
<dbReference type="HAMAP" id="MF_00046">
    <property type="entry name" value="MurC"/>
    <property type="match status" value="1"/>
</dbReference>
<comment type="function">
    <text evidence="14">Cell wall formation.</text>
</comment>
<evidence type="ECO:0000256" key="10">
    <source>
        <dbReference type="ARBA" id="ARBA00022984"/>
    </source>
</evidence>
<dbReference type="InterPro" id="IPR000713">
    <property type="entry name" value="Mur_ligase_N"/>
</dbReference>
<dbReference type="SUPFAM" id="SSF53244">
    <property type="entry name" value="MurD-like peptide ligases, peptide-binding domain"/>
    <property type="match status" value="1"/>
</dbReference>
<keyword evidence="6 14" id="KW-0132">Cell division</keyword>
<comment type="caution">
    <text evidence="18">The sequence shown here is derived from an EMBL/GenBank/DDBJ whole genome shotgun (WGS) entry which is preliminary data.</text>
</comment>
<dbReference type="GO" id="GO:0005737">
    <property type="term" value="C:cytoplasm"/>
    <property type="evidence" value="ECO:0007669"/>
    <property type="project" value="UniProtKB-SubCell"/>
</dbReference>
<evidence type="ECO:0000259" key="17">
    <source>
        <dbReference type="Pfam" id="PF08245"/>
    </source>
</evidence>
<keyword evidence="9 14" id="KW-0133">Cell shape</keyword>
<dbReference type="EMBL" id="VAVZ01000010">
    <property type="protein sequence ID" value="TLP98358.1"/>
    <property type="molecule type" value="Genomic_DNA"/>
</dbReference>
<evidence type="ECO:0000259" key="15">
    <source>
        <dbReference type="Pfam" id="PF01225"/>
    </source>
</evidence>
<protein>
    <recommendedName>
        <fullName evidence="3 14">UDP-N-acetylmuramate--L-alanine ligase</fullName>
        <ecNumber evidence="3 14">6.3.2.8</ecNumber>
    </recommendedName>
    <alternativeName>
        <fullName evidence="14">UDP-N-acetylmuramoyl-L-alanine synthetase</fullName>
    </alternativeName>
</protein>
<comment type="subcellular location">
    <subcellularLocation>
        <location evidence="1 14">Cytoplasm</location>
    </subcellularLocation>
</comment>
<dbReference type="SUPFAM" id="SSF51984">
    <property type="entry name" value="MurCD N-terminal domain"/>
    <property type="match status" value="1"/>
</dbReference>
<dbReference type="OrthoDB" id="9804126at2"/>
<feature type="domain" description="Mur ligase central" evidence="17">
    <location>
        <begin position="119"/>
        <end position="310"/>
    </location>
</feature>
<keyword evidence="4 14" id="KW-0963">Cytoplasm</keyword>
<evidence type="ECO:0000256" key="12">
    <source>
        <dbReference type="ARBA" id="ARBA00023316"/>
    </source>
</evidence>
<dbReference type="InterPro" id="IPR036565">
    <property type="entry name" value="Mur-like_cat_sf"/>
</dbReference>
<dbReference type="GO" id="GO:0008360">
    <property type="term" value="P:regulation of cell shape"/>
    <property type="evidence" value="ECO:0007669"/>
    <property type="project" value="UniProtKB-KW"/>
</dbReference>
<comment type="catalytic activity">
    <reaction evidence="13 14">
        <text>UDP-N-acetyl-alpha-D-muramate + L-alanine + ATP = UDP-N-acetyl-alpha-D-muramoyl-L-alanine + ADP + phosphate + H(+)</text>
        <dbReference type="Rhea" id="RHEA:23372"/>
        <dbReference type="ChEBI" id="CHEBI:15378"/>
        <dbReference type="ChEBI" id="CHEBI:30616"/>
        <dbReference type="ChEBI" id="CHEBI:43474"/>
        <dbReference type="ChEBI" id="CHEBI:57972"/>
        <dbReference type="ChEBI" id="CHEBI:70757"/>
        <dbReference type="ChEBI" id="CHEBI:83898"/>
        <dbReference type="ChEBI" id="CHEBI:456216"/>
        <dbReference type="EC" id="6.3.2.8"/>
    </reaction>
</comment>
<dbReference type="Gene3D" id="3.40.1190.10">
    <property type="entry name" value="Mur-like, catalytic domain"/>
    <property type="match status" value="1"/>
</dbReference>
<dbReference type="PANTHER" id="PTHR43445">
    <property type="entry name" value="UDP-N-ACETYLMURAMATE--L-ALANINE LIGASE-RELATED"/>
    <property type="match status" value="1"/>
</dbReference>
<dbReference type="NCBIfam" id="TIGR01082">
    <property type="entry name" value="murC"/>
    <property type="match status" value="1"/>
</dbReference>
<dbReference type="RefSeq" id="WP_138252468.1">
    <property type="nucleotide sequence ID" value="NZ_VAVZ01000010.1"/>
</dbReference>
<dbReference type="InterPro" id="IPR013221">
    <property type="entry name" value="Mur_ligase_cen"/>
</dbReference>
<dbReference type="EC" id="6.3.2.8" evidence="3 14"/>
<accession>A0A5R9BCL6</accession>
<dbReference type="Pfam" id="PF08245">
    <property type="entry name" value="Mur_ligase_M"/>
    <property type="match status" value="1"/>
</dbReference>
<sequence length="470" mass="48624">MSLDSLGRVHFLGLAGVGVSAVARLMLAAGVPISGTDAKELPVLDEFRAAGVPVRVGYSAENLSSLETETGSTISTVVASSVATAGNPEYDAAAAAGVRLLHRSEGLAACMEDKQAIAVAGTHGKTTTSSMTAIMLHGAGCDPSFAIGANVAGFGTNARLGAGEWFVAEADESDGSLLNYSTAISVVTNVEPDHLDHYGTAEAVEQVFIDFTERIQESGALVLCLDDPGARDLLHRVQQPLTERGVRILTYGTSQDADLTLSAVTPSGFRQESVLTLGADTDRPQPRSASMVLQVPGLHNALNATAAVAVGIAAGLDLERCTAALGRFSGSSRRFELRGEVNGVAVYDDYAHHPTEVAAVLSGARSATTGKVHAVFQPHLFSRTRDFAADFGAALNAADTAIVLDIYPAREKPIVGVTAELLGHPVLSRSEAAAAVANAAEPGDIVLTIGAGDVTYLATEIVKVLQEPTR</sequence>
<dbReference type="GO" id="GO:0008763">
    <property type="term" value="F:UDP-N-acetylmuramate-L-alanine ligase activity"/>
    <property type="evidence" value="ECO:0007669"/>
    <property type="project" value="UniProtKB-UniRule"/>
</dbReference>
<feature type="domain" description="Mur ligase C-terminal" evidence="16">
    <location>
        <begin position="333"/>
        <end position="452"/>
    </location>
</feature>
<proteinExistence type="inferred from homology"/>
<dbReference type="Gene3D" id="3.40.50.720">
    <property type="entry name" value="NAD(P)-binding Rossmann-like Domain"/>
    <property type="match status" value="1"/>
</dbReference>
<dbReference type="InterPro" id="IPR005758">
    <property type="entry name" value="UDP-N-AcMur_Ala_ligase_MurC"/>
</dbReference>